<dbReference type="InterPro" id="IPR021109">
    <property type="entry name" value="Peptidase_aspartic_dom_sf"/>
</dbReference>
<dbReference type="Gene3D" id="2.40.70.10">
    <property type="entry name" value="Acid Proteases"/>
    <property type="match status" value="1"/>
</dbReference>
<name>A0A117NH35_PICGL</name>
<organism evidence="1">
    <name type="scientific">Picea glauca</name>
    <name type="common">White spruce</name>
    <name type="synonym">Pinus glauca</name>
    <dbReference type="NCBI Taxonomy" id="3330"/>
    <lineage>
        <taxon>Eukaryota</taxon>
        <taxon>Viridiplantae</taxon>
        <taxon>Streptophyta</taxon>
        <taxon>Embryophyta</taxon>
        <taxon>Tracheophyta</taxon>
        <taxon>Spermatophyta</taxon>
        <taxon>Pinopsida</taxon>
        <taxon>Pinidae</taxon>
        <taxon>Conifers I</taxon>
        <taxon>Pinales</taxon>
        <taxon>Pinaceae</taxon>
        <taxon>Picea</taxon>
    </lineage>
</organism>
<dbReference type="PANTHER" id="PTHR33240">
    <property type="entry name" value="OS08G0508500 PROTEIN"/>
    <property type="match status" value="1"/>
</dbReference>
<accession>A0A117NH35</accession>
<dbReference type="CDD" id="cd00303">
    <property type="entry name" value="retropepsin_like"/>
    <property type="match status" value="1"/>
</dbReference>
<reference evidence="1" key="1">
    <citation type="journal article" date="2015" name="Genome Biol. Evol.">
        <title>Organellar Genomes of White Spruce (Picea glauca): Assembly and Annotation.</title>
        <authorList>
            <person name="Jackman S.D."/>
            <person name="Warren R.L."/>
            <person name="Gibb E.A."/>
            <person name="Vandervalk B.P."/>
            <person name="Mohamadi H."/>
            <person name="Chu J."/>
            <person name="Raymond A."/>
            <person name="Pleasance S."/>
            <person name="Coope R."/>
            <person name="Wildung M.R."/>
            <person name="Ritland C.E."/>
            <person name="Bousquet J."/>
            <person name="Jones S.J."/>
            <person name="Bohlmann J."/>
            <person name="Birol I."/>
        </authorList>
    </citation>
    <scope>NUCLEOTIDE SEQUENCE [LARGE SCALE GENOMIC DNA]</scope>
    <source>
        <tissue evidence="1">Flushing bud</tissue>
    </source>
</reference>
<protein>
    <submittedName>
        <fullName evidence="1">Uncharacterized protein</fullName>
    </submittedName>
</protein>
<comment type="caution">
    <text evidence="1">The sequence shown here is derived from an EMBL/GenBank/DDBJ whole genome shotgun (WGS) entry which is preliminary data.</text>
</comment>
<dbReference type="EMBL" id="LKAM01000007">
    <property type="protein sequence ID" value="KUM47693.1"/>
    <property type="molecule type" value="Genomic_DNA"/>
</dbReference>
<dbReference type="SUPFAM" id="SSF50630">
    <property type="entry name" value="Acid proteases"/>
    <property type="match status" value="1"/>
</dbReference>
<proteinExistence type="predicted"/>
<keyword evidence="1" id="KW-0496">Mitochondrion</keyword>
<dbReference type="AlphaFoldDB" id="A0A117NH35"/>
<gene>
    <name evidence="1" type="ORF">ABT39_MTgene5880</name>
</gene>
<sequence length="123" mass="13890">MNFFWMVVDEGASTYVMSLSVWRALVSPELTPSATYLKYFHGHSFKPHGIFPTLPIELGGKTVLIEMEVVDAPLDYNLLLGRTWIEAMMAVVSSIFRVIKFPHKGKVVTIDQLPFCMPDPNSQ</sequence>
<evidence type="ECO:0000313" key="1">
    <source>
        <dbReference type="EMBL" id="KUM47693.1"/>
    </source>
</evidence>
<dbReference type="PANTHER" id="PTHR33240:SF15">
    <property type="entry name" value="GAG-PRO-LIKE PROTEIN"/>
    <property type="match status" value="1"/>
</dbReference>
<geneLocation type="mitochondrion" evidence="1"/>